<accession>A0A518BG15</accession>
<dbReference type="SUPFAM" id="SSF53850">
    <property type="entry name" value="Periplasmic binding protein-like II"/>
    <property type="match status" value="1"/>
</dbReference>
<dbReference type="Pfam" id="PF00126">
    <property type="entry name" value="HTH_1"/>
    <property type="match status" value="1"/>
</dbReference>
<dbReference type="PROSITE" id="PS50931">
    <property type="entry name" value="HTH_LYSR"/>
    <property type="match status" value="1"/>
</dbReference>
<keyword evidence="3" id="KW-0238">DNA-binding</keyword>
<keyword evidence="5" id="KW-0804">Transcription</keyword>
<dbReference type="SUPFAM" id="SSF46785">
    <property type="entry name" value="Winged helix' DNA-binding domain"/>
    <property type="match status" value="1"/>
</dbReference>
<evidence type="ECO:0000256" key="4">
    <source>
        <dbReference type="ARBA" id="ARBA00023159"/>
    </source>
</evidence>
<dbReference type="InterPro" id="IPR005119">
    <property type="entry name" value="LysR_subst-bd"/>
</dbReference>
<name>A0A518BG15_9BACT</name>
<dbReference type="InterPro" id="IPR036390">
    <property type="entry name" value="WH_DNA-bd_sf"/>
</dbReference>
<evidence type="ECO:0000259" key="6">
    <source>
        <dbReference type="PROSITE" id="PS50931"/>
    </source>
</evidence>
<dbReference type="InterPro" id="IPR000847">
    <property type="entry name" value="LysR_HTH_N"/>
</dbReference>
<dbReference type="KEGG" id="pbap:Pla133_09860"/>
<dbReference type="Gene3D" id="1.10.10.10">
    <property type="entry name" value="Winged helix-like DNA-binding domain superfamily/Winged helix DNA-binding domain"/>
    <property type="match status" value="1"/>
</dbReference>
<sequence>MADHRRDGTHSPPNRPTVRQLEYVLAVAEHLHFRRAAEACGVTQPALSAQIQTLEELLGVQLFERNRRQVLLTATGRQVVARARDIVSAVDGLFSAVASGREPLVGTLRMGVIPTIAPYLLPRVIPGLRSRFPELRLYLREEFTHLLLERLGSGELDVALLALPVTGDFEAQLLFNDDFHVALPPDHPLAKRRRLKESDLANEDVLLLEDGHCLRDQALALCGSAGAVENMQMRATSLGTLTQMVAGGLGLTLLPEIAIDVESMHGAAIEVRPFTHPRPHREVGLVWRRASGRSEEFRLLGETLVELLDAGS</sequence>
<feature type="domain" description="HTH lysR-type" evidence="6">
    <location>
        <begin position="16"/>
        <end position="73"/>
    </location>
</feature>
<dbReference type="CDD" id="cd08411">
    <property type="entry name" value="PBP2_OxyR"/>
    <property type="match status" value="1"/>
</dbReference>
<dbReference type="Pfam" id="PF03466">
    <property type="entry name" value="LysR_substrate"/>
    <property type="match status" value="1"/>
</dbReference>
<dbReference type="InterPro" id="IPR036388">
    <property type="entry name" value="WH-like_DNA-bd_sf"/>
</dbReference>
<evidence type="ECO:0000256" key="1">
    <source>
        <dbReference type="ARBA" id="ARBA00009437"/>
    </source>
</evidence>
<dbReference type="GO" id="GO:0032993">
    <property type="term" value="C:protein-DNA complex"/>
    <property type="evidence" value="ECO:0007669"/>
    <property type="project" value="TreeGrafter"/>
</dbReference>
<comment type="similarity">
    <text evidence="1">Belongs to the LysR transcriptional regulatory family.</text>
</comment>
<dbReference type="PANTHER" id="PTHR30346">
    <property type="entry name" value="TRANSCRIPTIONAL DUAL REGULATOR HCAR-RELATED"/>
    <property type="match status" value="1"/>
</dbReference>
<dbReference type="PANTHER" id="PTHR30346:SF26">
    <property type="entry name" value="HYDROGEN PEROXIDE-INDUCIBLE GENES ACTIVATOR"/>
    <property type="match status" value="1"/>
</dbReference>
<evidence type="ECO:0000313" key="8">
    <source>
        <dbReference type="Proteomes" id="UP000316921"/>
    </source>
</evidence>
<evidence type="ECO:0000256" key="5">
    <source>
        <dbReference type="ARBA" id="ARBA00023163"/>
    </source>
</evidence>
<dbReference type="GO" id="GO:0003677">
    <property type="term" value="F:DNA binding"/>
    <property type="evidence" value="ECO:0007669"/>
    <property type="project" value="UniProtKB-KW"/>
</dbReference>
<gene>
    <name evidence="7" type="primary">oxyR</name>
    <name evidence="7" type="ORF">Pla133_09860</name>
</gene>
<keyword evidence="8" id="KW-1185">Reference proteome</keyword>
<dbReference type="Proteomes" id="UP000316921">
    <property type="component" value="Chromosome"/>
</dbReference>
<evidence type="ECO:0000313" key="7">
    <source>
        <dbReference type="EMBL" id="QDU65920.1"/>
    </source>
</evidence>
<keyword evidence="2" id="KW-0805">Transcription regulation</keyword>
<organism evidence="7 8">
    <name type="scientific">Engelhardtia mirabilis</name>
    <dbReference type="NCBI Taxonomy" id="2528011"/>
    <lineage>
        <taxon>Bacteria</taxon>
        <taxon>Pseudomonadati</taxon>
        <taxon>Planctomycetota</taxon>
        <taxon>Planctomycetia</taxon>
        <taxon>Planctomycetia incertae sedis</taxon>
        <taxon>Engelhardtia</taxon>
    </lineage>
</organism>
<protein>
    <submittedName>
        <fullName evidence="7">Hydrogen peroxide-inducible genes activator</fullName>
    </submittedName>
</protein>
<proteinExistence type="inferred from homology"/>
<keyword evidence="4" id="KW-0010">Activator</keyword>
<dbReference type="PRINTS" id="PR00039">
    <property type="entry name" value="HTHLYSR"/>
</dbReference>
<dbReference type="FunFam" id="1.10.10.10:FF:000001">
    <property type="entry name" value="LysR family transcriptional regulator"/>
    <property type="match status" value="1"/>
</dbReference>
<reference evidence="7 8" key="1">
    <citation type="submission" date="2019-02" db="EMBL/GenBank/DDBJ databases">
        <title>Deep-cultivation of Planctomycetes and their phenomic and genomic characterization uncovers novel biology.</title>
        <authorList>
            <person name="Wiegand S."/>
            <person name="Jogler M."/>
            <person name="Boedeker C."/>
            <person name="Pinto D."/>
            <person name="Vollmers J."/>
            <person name="Rivas-Marin E."/>
            <person name="Kohn T."/>
            <person name="Peeters S.H."/>
            <person name="Heuer A."/>
            <person name="Rast P."/>
            <person name="Oberbeckmann S."/>
            <person name="Bunk B."/>
            <person name="Jeske O."/>
            <person name="Meyerdierks A."/>
            <person name="Storesund J.E."/>
            <person name="Kallscheuer N."/>
            <person name="Luecker S."/>
            <person name="Lage O.M."/>
            <person name="Pohl T."/>
            <person name="Merkel B.J."/>
            <person name="Hornburger P."/>
            <person name="Mueller R.-W."/>
            <person name="Bruemmer F."/>
            <person name="Labrenz M."/>
            <person name="Spormann A.M."/>
            <person name="Op den Camp H."/>
            <person name="Overmann J."/>
            <person name="Amann R."/>
            <person name="Jetten M.S.M."/>
            <person name="Mascher T."/>
            <person name="Medema M.H."/>
            <person name="Devos D.P."/>
            <person name="Kaster A.-K."/>
            <person name="Ovreas L."/>
            <person name="Rohde M."/>
            <person name="Galperin M.Y."/>
            <person name="Jogler C."/>
        </authorList>
    </citation>
    <scope>NUCLEOTIDE SEQUENCE [LARGE SCALE GENOMIC DNA]</scope>
    <source>
        <strain evidence="7 8">Pla133</strain>
    </source>
</reference>
<dbReference type="AlphaFoldDB" id="A0A518BG15"/>
<dbReference type="GO" id="GO:0003700">
    <property type="term" value="F:DNA-binding transcription factor activity"/>
    <property type="evidence" value="ECO:0007669"/>
    <property type="project" value="InterPro"/>
</dbReference>
<dbReference type="EMBL" id="CP036287">
    <property type="protein sequence ID" value="QDU65920.1"/>
    <property type="molecule type" value="Genomic_DNA"/>
</dbReference>
<dbReference type="RefSeq" id="WP_145062995.1">
    <property type="nucleotide sequence ID" value="NZ_CP036287.1"/>
</dbReference>
<evidence type="ECO:0000256" key="3">
    <source>
        <dbReference type="ARBA" id="ARBA00023125"/>
    </source>
</evidence>
<evidence type="ECO:0000256" key="2">
    <source>
        <dbReference type="ARBA" id="ARBA00023015"/>
    </source>
</evidence>
<dbReference type="Gene3D" id="3.40.190.10">
    <property type="entry name" value="Periplasmic binding protein-like II"/>
    <property type="match status" value="2"/>
</dbReference>